<dbReference type="SMART" id="SM00913">
    <property type="entry name" value="IBN_N"/>
    <property type="match status" value="1"/>
</dbReference>
<dbReference type="SUPFAM" id="SSF50978">
    <property type="entry name" value="WD40 repeat-like"/>
    <property type="match status" value="1"/>
</dbReference>
<keyword evidence="3" id="KW-1185">Reference proteome</keyword>
<gene>
    <name evidence="2" type="ORF">BZG36_03091</name>
</gene>
<dbReference type="EMBL" id="MVBO01000079">
    <property type="protein sequence ID" value="OZJ03568.1"/>
    <property type="molecule type" value="Genomic_DNA"/>
</dbReference>
<proteinExistence type="predicted"/>
<dbReference type="InterPro" id="IPR036322">
    <property type="entry name" value="WD40_repeat_dom_sf"/>
</dbReference>
<dbReference type="Pfam" id="PF00400">
    <property type="entry name" value="WD40"/>
    <property type="match status" value="1"/>
</dbReference>
<protein>
    <recommendedName>
        <fullName evidence="1">Importin N-terminal domain-containing protein</fullName>
    </recommendedName>
</protein>
<dbReference type="SUPFAM" id="SSF48371">
    <property type="entry name" value="ARM repeat"/>
    <property type="match status" value="1"/>
</dbReference>
<evidence type="ECO:0000259" key="1">
    <source>
        <dbReference type="PROSITE" id="PS50166"/>
    </source>
</evidence>
<comment type="caution">
    <text evidence="2">The sequence shown here is derived from an EMBL/GenBank/DDBJ whole genome shotgun (WGS) entry which is preliminary data.</text>
</comment>
<dbReference type="GO" id="GO:0031267">
    <property type="term" value="F:small GTPase binding"/>
    <property type="evidence" value="ECO:0007669"/>
    <property type="project" value="InterPro"/>
</dbReference>
<dbReference type="InterPro" id="IPR013598">
    <property type="entry name" value="Exportin-1/Importin-b-like"/>
</dbReference>
<dbReference type="PROSITE" id="PS50166">
    <property type="entry name" value="IMPORTIN_B_NT"/>
    <property type="match status" value="1"/>
</dbReference>
<dbReference type="InterPro" id="IPR058537">
    <property type="entry name" value="TPR_TNPO3_IPO13_4th"/>
</dbReference>
<dbReference type="Pfam" id="PF24139">
    <property type="entry name" value="TPR_TNPO3_IPO13_4th"/>
    <property type="match status" value="1"/>
</dbReference>
<dbReference type="Pfam" id="PF24138">
    <property type="entry name" value="TPR_TNPO3_IPO13_2nd"/>
    <property type="match status" value="1"/>
</dbReference>
<sequence length="1310" mass="146469">MASAQMVKALEALYGSADKAHREQAGKWLEEFQKSPEAWTTADLLLKQRDTQQEAKLFAAQTLRQKASRMATGSLIAMIIYDLQDLDETARTSLRDSLLALLSQYATGPKLVVTQLCLGIADLALQFTSWQNVLTDMVNLYGKTPETAICLLEFLTILPEEINASSRIPMSDDVYQQRSSELLTNNSDAVLKMLVMYMQTAGHSTDLQAKVFSCLLSWLRTGDLDVNDLAANPLLPLTFQSLAVPALFDVAVDVICEIIYQSKEVESYMQLIQQIYPLLQPLRDMLRQCSADEDSDTVRGLCRIFTEAGESYLTLVLSHADAFIGIVDGIADCTAYHDLDIVPMTFPFWYKLADALMNERNAGAVPKFEPVFSRLVDAIINHCHYPEDLSTWTAEERDEFRDFRHVMGDTLKDCCDVLGPEKCLAKPCAVLTRLLRSSAVSTPASSLPATPTTEQAPVTWQAIEAPIFALRAMGARVPTDENTLMPQIMDLLQQLPPHPKIRYAATLLISRYTRWTSYHPTYIPYQLQFVTAGFDDQEVAAASALALKHLCEDCGKLLVGYLSELHPFYLNLMKSLPAKDAFEVTEAVAHVIAAVPIHEIAQALQWFVLPSAQRLHELASKDANSSSEAEQKEIADVIERITLFLRIIRPDVPQAESHPCVAFLTEIWPVIELVIANYGDNAKISESACRLFKHALITYELRLRPLLPNLMEQLASAFARSHLSCYLWIGMYVVREHGVRDMETAPACVSLFENLSASTFSFLNGKEFRDVPDVIEDYFRLAGAVIEENPAPIVQSNITSSIVQAGLAGISIEQANALESVLLFFRRILSVPFTKPFSRARTPVSTPSTPGEISNSGELRETPDAVLKPAVQSVFRVYGYDFCRLIFEGLIDHFPHEGVTDGAYLLRLLAELLPAETGQWVITVIAEFPKADLTTKERETFLKAFATALHEHDYKKLYHRQHKSLYEYMTISVHQPLIGNECVFVRAPPKIYPLRITIQHWQLRDLLLCTDDKKLIYPCDNNVYQYNVTTKRVYRLLEDLSFKPTALACAHGYLAAGGHRSQLIVRDLNSTWAISTCVGGSINNSIAITPNPGYPEKIQMMVCNNDQTIKVYDLPIMQKQATIALPTAVNCASMSPDGRHMVAVGDTNQVFLYDVSKSGSYVRRHTFTGSRESSFSCSWNQRSEIFAVASQDGIVNVYDIKAMRKICELGTREQTYSKNATRCVKFSSSGSLDLLAYTEHESYIHIVDARTFNAQQSIRVAPDESSLDVNISGLSFTPDSRRLFVGLEHAVHEYELDTVVRRSFAVGSTI</sequence>
<dbReference type="InterPro" id="IPR011989">
    <property type="entry name" value="ARM-like"/>
</dbReference>
<accession>A0A261XZ23</accession>
<organism evidence="2 3">
    <name type="scientific">Bifiguratus adelaidae</name>
    <dbReference type="NCBI Taxonomy" id="1938954"/>
    <lineage>
        <taxon>Eukaryota</taxon>
        <taxon>Fungi</taxon>
        <taxon>Fungi incertae sedis</taxon>
        <taxon>Mucoromycota</taxon>
        <taxon>Mucoromycotina</taxon>
        <taxon>Endogonomycetes</taxon>
        <taxon>Endogonales</taxon>
        <taxon>Endogonales incertae sedis</taxon>
        <taxon>Bifiguratus</taxon>
    </lineage>
</organism>
<dbReference type="Gene3D" id="2.130.10.10">
    <property type="entry name" value="YVTN repeat-like/Quinoprotein amine dehydrogenase"/>
    <property type="match status" value="2"/>
</dbReference>
<dbReference type="Pfam" id="PF03810">
    <property type="entry name" value="IBN_N"/>
    <property type="match status" value="1"/>
</dbReference>
<dbReference type="Pfam" id="PF24140">
    <property type="entry name" value="TPR_TNPO3_IPO13_3rd"/>
    <property type="match status" value="1"/>
</dbReference>
<evidence type="ECO:0000313" key="3">
    <source>
        <dbReference type="Proteomes" id="UP000242875"/>
    </source>
</evidence>
<dbReference type="PANTHER" id="PTHR12363:SF53">
    <property type="entry name" value="MRNA TRANSPORT REGULATOR MTR10"/>
    <property type="match status" value="1"/>
</dbReference>
<dbReference type="InterPro" id="IPR019417">
    <property type="entry name" value="DUF2415"/>
</dbReference>
<reference evidence="2 3" key="1">
    <citation type="journal article" date="2017" name="Mycologia">
        <title>Bifiguratus adelaidae, gen. et sp. nov., a new member of Mucoromycotina in endophytic and soil-dwelling habitats.</title>
        <authorList>
            <person name="Torres-Cruz T.J."/>
            <person name="Billingsley Tobias T.L."/>
            <person name="Almatruk M."/>
            <person name="Hesse C."/>
            <person name="Kuske C.R."/>
            <person name="Desiro A."/>
            <person name="Benucci G.M."/>
            <person name="Bonito G."/>
            <person name="Stajich J.E."/>
            <person name="Dunlap C."/>
            <person name="Arnold A.E."/>
            <person name="Porras-Alfaro A."/>
        </authorList>
    </citation>
    <scope>NUCLEOTIDE SEQUENCE [LARGE SCALE GENOMIC DNA]</scope>
    <source>
        <strain evidence="2 3">AZ0501</strain>
    </source>
</reference>
<dbReference type="InterPro" id="IPR057941">
    <property type="entry name" value="TPR_TNPO3_IPO13_2nd"/>
</dbReference>
<dbReference type="InterPro" id="IPR057942">
    <property type="entry name" value="TPR_TNPO3_IPO13_3rd"/>
</dbReference>
<feature type="domain" description="Importin N-terminal" evidence="1">
    <location>
        <begin position="25"/>
        <end position="104"/>
    </location>
</feature>
<dbReference type="Pfam" id="PF10313">
    <property type="entry name" value="DUF2415"/>
    <property type="match status" value="1"/>
</dbReference>
<dbReference type="PANTHER" id="PTHR12363">
    <property type="entry name" value="TRANSPORTIN 3 AND IMPORTIN 13"/>
    <property type="match status" value="1"/>
</dbReference>
<evidence type="ECO:0000313" key="2">
    <source>
        <dbReference type="EMBL" id="OZJ03568.1"/>
    </source>
</evidence>
<dbReference type="InterPro" id="IPR016024">
    <property type="entry name" value="ARM-type_fold"/>
</dbReference>
<dbReference type="GO" id="GO:0006606">
    <property type="term" value="P:protein import into nucleus"/>
    <property type="evidence" value="ECO:0007669"/>
    <property type="project" value="TreeGrafter"/>
</dbReference>
<dbReference type="Pfam" id="PF08389">
    <property type="entry name" value="Xpo1"/>
    <property type="match status" value="1"/>
</dbReference>
<dbReference type="InterPro" id="IPR051345">
    <property type="entry name" value="Importin_beta-like_NTR"/>
</dbReference>
<dbReference type="InterPro" id="IPR001680">
    <property type="entry name" value="WD40_rpt"/>
</dbReference>
<dbReference type="InterPro" id="IPR015943">
    <property type="entry name" value="WD40/YVTN_repeat-like_dom_sf"/>
</dbReference>
<name>A0A261XZ23_9FUNG</name>
<dbReference type="GO" id="GO:0005737">
    <property type="term" value="C:cytoplasm"/>
    <property type="evidence" value="ECO:0007669"/>
    <property type="project" value="TreeGrafter"/>
</dbReference>
<dbReference type="OrthoDB" id="435593at2759"/>
<dbReference type="Gene3D" id="1.25.10.10">
    <property type="entry name" value="Leucine-rich Repeat Variant"/>
    <property type="match status" value="1"/>
</dbReference>
<dbReference type="SMART" id="SM00320">
    <property type="entry name" value="WD40"/>
    <property type="match status" value="3"/>
</dbReference>
<dbReference type="Proteomes" id="UP000242875">
    <property type="component" value="Unassembled WGS sequence"/>
</dbReference>
<dbReference type="InterPro" id="IPR001494">
    <property type="entry name" value="Importin-beta_N"/>
</dbReference>